<dbReference type="AlphaFoldDB" id="A0ABD5RTR0"/>
<keyword evidence="2" id="KW-0175">Coiled coil</keyword>
<feature type="transmembrane region" description="Helical" evidence="3">
    <location>
        <begin position="406"/>
        <end position="425"/>
    </location>
</feature>
<sequence>MDETFQTVQSVTGATSSELSAMRDTTQELAATTTQSAGQIAQGFKYLAYSGLDAKESIAAIDEVAELATVSQMSLADATRSVTSTLSSFGLEASKAGDVASTMSSVFASSDVELSELSETLSYVSSQANTASQDLATTAGAAGILSDAGIRSSRAGTTLRGILASLSDPSGKAAEALKTLGLSISDFSDQEGDLLSLDTVFQKLQSRMKDMGSQQRTRILQQLFGREAASGAAVLVNRVGDLSEKINQVSAANLQSAIDALREAEASALDQRTTDLGVSLSPDMNREEVLSQFQQLSEEVDQEELQQQIKVGLNVGDGAAEYLAGELEAGTSVDSLASSMESAVTAGELASDKLSTVNGRLRYLAGSAQSAAYSMYAGFRPALSIILDGLVAFADVVTAVPGALKVFGAAMFATAAAGVALTASLGMTIARSRLQAALAADSASATWAQAMAQRGAAAASRAAAGAQAVYTAALQGNLLALTRQKGAQAAATLATWRSTAAERASAAATWASTAATNARTIASNGAAAAQNLYAAATNRLSLALARQKVAAAASAAATYATTGASYAAAAASSVLSTVMGVGVTGAFYAAAAAAVSFMVALGPIGWVALAAGALLVGAAVSDLGGTIDAVLGPVSALVGLGGDLLGWTLDLAGAVLDLAGALAGLGLGVVLAPFEAFYNLVNALTGGGIDEAAASVGGLAESAAALLAPLVELPGTIRGVADSIRGFDPGEFLSSLPGQAASAAADVPGAIAGALGGFSWTVFFPPLALTEFVTGVDLGDYVEWPGWDAIVPEFSWPSIPSLKLGEQATASVGLDIGNWSLPSLSLPALDIGNPLAGVESAVSDSVAGVQASLTGLWSAFEQRFPRTAEALATRAEDVGNVVQWVGDQFDAAGDTVARTLRPLEGWADTAGDVARTAGMLTLGPLVLGLRAAGDAAGWAGEQFDRLVGSPIGGFVDGVESGVQDVRTSLRNAIPSTGEVLGGLGDLGGAVASQLGTGLDVTLASILTPETMLPKVGQWWYDAGAGLVDALVNGVTSAPDAVAGAVEGVVDDVASYLPGSDAERGPLSNLTARGQALPETMASGAQRG</sequence>
<keyword evidence="3" id="KW-1133">Transmembrane helix</keyword>
<evidence type="ECO:0000313" key="5">
    <source>
        <dbReference type="EMBL" id="MFC5973798.1"/>
    </source>
</evidence>
<feature type="transmembrane region" description="Helical" evidence="3">
    <location>
        <begin position="651"/>
        <end position="674"/>
    </location>
</feature>
<feature type="transmembrane region" description="Helical" evidence="3">
    <location>
        <begin position="606"/>
        <end position="631"/>
    </location>
</feature>
<dbReference type="PANTHER" id="PTHR37813:SF1">
    <property type="entry name" value="FELS-2 PROPHAGE PROTEIN"/>
    <property type="match status" value="1"/>
</dbReference>
<accession>A0ABD5RTR0</accession>
<feature type="coiled-coil region" evidence="2">
    <location>
        <begin position="251"/>
        <end position="306"/>
    </location>
</feature>
<dbReference type="InterPro" id="IPR010090">
    <property type="entry name" value="Phage_tape_meas"/>
</dbReference>
<feature type="domain" description="Phage tail tape measure protein" evidence="4">
    <location>
        <begin position="23"/>
        <end position="225"/>
    </location>
</feature>
<proteinExistence type="predicted"/>
<keyword evidence="6" id="KW-1185">Reference proteome</keyword>
<feature type="non-terminal residue" evidence="5">
    <location>
        <position position="1087"/>
    </location>
</feature>
<feature type="transmembrane region" description="Helical" evidence="3">
    <location>
        <begin position="549"/>
        <end position="568"/>
    </location>
</feature>
<evidence type="ECO:0000256" key="2">
    <source>
        <dbReference type="SAM" id="Coils"/>
    </source>
</evidence>
<reference evidence="5 6" key="1">
    <citation type="journal article" date="2019" name="Int. J. Syst. Evol. Microbiol.">
        <title>The Global Catalogue of Microorganisms (GCM) 10K type strain sequencing project: providing services to taxonomists for standard genome sequencing and annotation.</title>
        <authorList>
            <consortium name="The Broad Institute Genomics Platform"/>
            <consortium name="The Broad Institute Genome Sequencing Center for Infectious Disease"/>
            <person name="Wu L."/>
            <person name="Ma J."/>
        </authorList>
    </citation>
    <scope>NUCLEOTIDE SEQUENCE [LARGE SCALE GENOMIC DNA]</scope>
    <source>
        <strain evidence="5 6">CGMCC 1.12543</strain>
    </source>
</reference>
<dbReference type="PANTHER" id="PTHR37813">
    <property type="entry name" value="FELS-2 PROPHAGE PROTEIN"/>
    <property type="match status" value="1"/>
</dbReference>
<name>A0ABD5RTR0_9EURY</name>
<dbReference type="Proteomes" id="UP001596099">
    <property type="component" value="Unassembled WGS sequence"/>
</dbReference>
<evidence type="ECO:0000256" key="1">
    <source>
        <dbReference type="ARBA" id="ARBA00022612"/>
    </source>
</evidence>
<evidence type="ECO:0000259" key="4">
    <source>
        <dbReference type="Pfam" id="PF10145"/>
    </source>
</evidence>
<evidence type="ECO:0000256" key="3">
    <source>
        <dbReference type="SAM" id="Phobius"/>
    </source>
</evidence>
<dbReference type="EMBL" id="JBHSQH010000006">
    <property type="protein sequence ID" value="MFC5973798.1"/>
    <property type="molecule type" value="Genomic_DNA"/>
</dbReference>
<keyword evidence="1" id="KW-1188">Viral release from host cell</keyword>
<organism evidence="5 6">
    <name type="scientific">Halomarina salina</name>
    <dbReference type="NCBI Taxonomy" id="1872699"/>
    <lineage>
        <taxon>Archaea</taxon>
        <taxon>Methanobacteriati</taxon>
        <taxon>Methanobacteriota</taxon>
        <taxon>Stenosarchaea group</taxon>
        <taxon>Halobacteria</taxon>
        <taxon>Halobacteriales</taxon>
        <taxon>Natronomonadaceae</taxon>
        <taxon>Halomarina</taxon>
    </lineage>
</organism>
<feature type="transmembrane region" description="Helical" evidence="3">
    <location>
        <begin position="574"/>
        <end position="599"/>
    </location>
</feature>
<gene>
    <name evidence="5" type="ORF">ACFPYI_20935</name>
</gene>
<comment type="caution">
    <text evidence="5">The sequence shown here is derived from an EMBL/GenBank/DDBJ whole genome shotgun (WGS) entry which is preliminary data.</text>
</comment>
<dbReference type="RefSeq" id="WP_379752099.1">
    <property type="nucleotide sequence ID" value="NZ_JBHSQH010000006.1"/>
</dbReference>
<evidence type="ECO:0000313" key="6">
    <source>
        <dbReference type="Proteomes" id="UP001596099"/>
    </source>
</evidence>
<protein>
    <submittedName>
        <fullName evidence="5">Phage tail tape measure protein</fullName>
    </submittedName>
</protein>
<dbReference type="NCBIfam" id="TIGR01760">
    <property type="entry name" value="tape_meas_TP901"/>
    <property type="match status" value="1"/>
</dbReference>
<keyword evidence="3" id="KW-0812">Transmembrane</keyword>
<keyword evidence="3" id="KW-0472">Membrane</keyword>
<dbReference type="Pfam" id="PF10145">
    <property type="entry name" value="PhageMin_Tail"/>
    <property type="match status" value="1"/>
</dbReference>